<protein>
    <submittedName>
        <fullName evidence="5">Uncharacterized protein</fullName>
    </submittedName>
</protein>
<sequence>MKKAIVLTTAIFGLCAATMPLAEWPQAELSNGVIETTLYLPDEQQGYYQGTRFDWAGAFGNLTYKGHSFIDQWFDTYDPKMHDAINGPAEEFTPLGYADAKPGDTFVKIGVGSLRKPDDKAYSFAKYFEVADHGKWTVKRHKDQINFTHELTDPTGYGYRYTKTVRLSKGKPELVLEHSLKNTGSKPIQTSVYDHNFFIIDKQPTGPTVNIKFPFEVKAEGKGFGTTIQAEGNRLFYSRELEKKEQVYSAGLQGFKPVSSDYDIRIENQKTGAGVHITSDHPMEKLVYWACATTSCPEPYIRLEAPPGKEVTWKITYEFYEKAK</sequence>
<keyword evidence="6" id="KW-1185">Reference proteome</keyword>
<dbReference type="GO" id="GO:0003824">
    <property type="term" value="F:catalytic activity"/>
    <property type="evidence" value="ECO:0007669"/>
    <property type="project" value="InterPro"/>
</dbReference>
<evidence type="ECO:0000313" key="6">
    <source>
        <dbReference type="Proteomes" id="UP000033054"/>
    </source>
</evidence>
<comment type="cofactor">
    <cofactor evidence="1">
        <name>Ca(2+)</name>
        <dbReference type="ChEBI" id="CHEBI:29108"/>
    </cofactor>
</comment>
<comment type="subunit">
    <text evidence="2">Monomer.</text>
</comment>
<dbReference type="GO" id="GO:0030246">
    <property type="term" value="F:carbohydrate binding"/>
    <property type="evidence" value="ECO:0007669"/>
    <property type="project" value="InterPro"/>
</dbReference>
<feature type="signal peptide" evidence="4">
    <location>
        <begin position="1"/>
        <end position="22"/>
    </location>
</feature>
<evidence type="ECO:0000256" key="2">
    <source>
        <dbReference type="ARBA" id="ARBA00011245"/>
    </source>
</evidence>
<dbReference type="KEGG" id="srd:SD10_04320"/>
<gene>
    <name evidence="5" type="ORF">SD10_04320</name>
</gene>
<evidence type="ECO:0000256" key="4">
    <source>
        <dbReference type="SAM" id="SignalP"/>
    </source>
</evidence>
<dbReference type="RefSeq" id="WP_052731070.1">
    <property type="nucleotide sequence ID" value="NZ_CP010429.1"/>
</dbReference>
<dbReference type="HOGENOM" id="CLU_064408_0_0_10"/>
<dbReference type="PATRIC" id="fig|1379870.5.peg.941"/>
<dbReference type="Gene3D" id="2.70.98.10">
    <property type="match status" value="1"/>
</dbReference>
<evidence type="ECO:0000256" key="1">
    <source>
        <dbReference type="ARBA" id="ARBA00001913"/>
    </source>
</evidence>
<dbReference type="EMBL" id="CP010429">
    <property type="protein sequence ID" value="AKD54243.1"/>
    <property type="molecule type" value="Genomic_DNA"/>
</dbReference>
<keyword evidence="3" id="KW-0106">Calcium</keyword>
<feature type="chain" id="PRO_5002417482" evidence="4">
    <location>
        <begin position="23"/>
        <end position="324"/>
    </location>
</feature>
<dbReference type="InterPro" id="IPR011013">
    <property type="entry name" value="Gal_mutarotase_sf_dom"/>
</dbReference>
<proteinExistence type="predicted"/>
<evidence type="ECO:0000313" key="5">
    <source>
        <dbReference type="EMBL" id="AKD54243.1"/>
    </source>
</evidence>
<dbReference type="AlphaFoldDB" id="A0A0E3ZTW4"/>
<dbReference type="SUPFAM" id="SSF74650">
    <property type="entry name" value="Galactose mutarotase-like"/>
    <property type="match status" value="1"/>
</dbReference>
<organism evidence="5 6">
    <name type="scientific">Spirosoma radiotolerans</name>
    <dbReference type="NCBI Taxonomy" id="1379870"/>
    <lineage>
        <taxon>Bacteria</taxon>
        <taxon>Pseudomonadati</taxon>
        <taxon>Bacteroidota</taxon>
        <taxon>Cytophagia</taxon>
        <taxon>Cytophagales</taxon>
        <taxon>Cytophagaceae</taxon>
        <taxon>Spirosoma</taxon>
    </lineage>
</organism>
<keyword evidence="4" id="KW-0732">Signal</keyword>
<dbReference type="GO" id="GO:0005975">
    <property type="term" value="P:carbohydrate metabolic process"/>
    <property type="evidence" value="ECO:0007669"/>
    <property type="project" value="InterPro"/>
</dbReference>
<accession>A0A0E3ZTW4</accession>
<name>A0A0E3ZTW4_9BACT</name>
<dbReference type="InterPro" id="IPR014718">
    <property type="entry name" value="GH-type_carb-bd"/>
</dbReference>
<dbReference type="STRING" id="1379870.SD10_04320"/>
<evidence type="ECO:0000256" key="3">
    <source>
        <dbReference type="ARBA" id="ARBA00022837"/>
    </source>
</evidence>
<reference evidence="5 6" key="1">
    <citation type="journal article" date="2014" name="Curr. Microbiol.">
        <title>Spirosoma radiotolerans sp. nov., a gamma-radiation-resistant bacterium isolated from gamma ray-irradiated soil.</title>
        <authorList>
            <person name="Lee J.J."/>
            <person name="Srinivasan S."/>
            <person name="Lim S."/>
            <person name="Joe M."/>
            <person name="Im S."/>
            <person name="Bae S.I."/>
            <person name="Park K.R."/>
            <person name="Han J.H."/>
            <person name="Park S.H."/>
            <person name="Joo B.M."/>
            <person name="Park S.J."/>
            <person name="Kim M.K."/>
        </authorList>
    </citation>
    <scope>NUCLEOTIDE SEQUENCE [LARGE SCALE GENOMIC DNA]</scope>
    <source>
        <strain evidence="5 6">DG5A</strain>
    </source>
</reference>
<dbReference type="Proteomes" id="UP000033054">
    <property type="component" value="Chromosome"/>
</dbReference>